<dbReference type="EMBL" id="KN820912">
    <property type="protein sequence ID" value="KIJ05528.1"/>
    <property type="molecule type" value="Genomic_DNA"/>
</dbReference>
<reference evidence="2" key="2">
    <citation type="submission" date="2015-01" db="EMBL/GenBank/DDBJ databases">
        <title>Evolutionary Origins and Diversification of the Mycorrhizal Mutualists.</title>
        <authorList>
            <consortium name="DOE Joint Genome Institute"/>
            <consortium name="Mycorrhizal Genomics Consortium"/>
            <person name="Kohler A."/>
            <person name="Kuo A."/>
            <person name="Nagy L.G."/>
            <person name="Floudas D."/>
            <person name="Copeland A."/>
            <person name="Barry K.W."/>
            <person name="Cichocki N."/>
            <person name="Veneault-Fourrey C."/>
            <person name="LaButti K."/>
            <person name="Lindquist E.A."/>
            <person name="Lipzen A."/>
            <person name="Lundell T."/>
            <person name="Morin E."/>
            <person name="Murat C."/>
            <person name="Riley R."/>
            <person name="Ohm R."/>
            <person name="Sun H."/>
            <person name="Tunlid A."/>
            <person name="Henrissat B."/>
            <person name="Grigoriev I.V."/>
            <person name="Hibbett D.S."/>
            <person name="Martin F."/>
        </authorList>
    </citation>
    <scope>NUCLEOTIDE SEQUENCE [LARGE SCALE GENOMIC DNA]</scope>
    <source>
        <strain evidence="2">ATCC 200175</strain>
    </source>
</reference>
<name>A0A0C9T1V8_PAXIN</name>
<dbReference type="AlphaFoldDB" id="A0A0C9T1V8"/>
<gene>
    <name evidence="1" type="ORF">PAXINDRAFT_21226</name>
</gene>
<sequence>MTRLKLKQALCRNNDFGSRTKLNVSQKEAVLNDAYLAIFKWAVSWGGRNVESYGGSVQV</sequence>
<evidence type="ECO:0000313" key="1">
    <source>
        <dbReference type="EMBL" id="KIJ05528.1"/>
    </source>
</evidence>
<keyword evidence="2" id="KW-1185">Reference proteome</keyword>
<dbReference type="Proteomes" id="UP000053647">
    <property type="component" value="Unassembled WGS sequence"/>
</dbReference>
<protein>
    <submittedName>
        <fullName evidence="1">Uncharacterized protein</fullName>
    </submittedName>
</protein>
<dbReference type="HOGENOM" id="CLU_2961462_0_0_1"/>
<organism evidence="1 2">
    <name type="scientific">Paxillus involutus ATCC 200175</name>
    <dbReference type="NCBI Taxonomy" id="664439"/>
    <lineage>
        <taxon>Eukaryota</taxon>
        <taxon>Fungi</taxon>
        <taxon>Dikarya</taxon>
        <taxon>Basidiomycota</taxon>
        <taxon>Agaricomycotina</taxon>
        <taxon>Agaricomycetes</taxon>
        <taxon>Agaricomycetidae</taxon>
        <taxon>Boletales</taxon>
        <taxon>Paxilineae</taxon>
        <taxon>Paxillaceae</taxon>
        <taxon>Paxillus</taxon>
    </lineage>
</organism>
<reference evidence="1 2" key="1">
    <citation type="submission" date="2014-06" db="EMBL/GenBank/DDBJ databases">
        <authorList>
            <consortium name="DOE Joint Genome Institute"/>
            <person name="Kuo A."/>
            <person name="Kohler A."/>
            <person name="Nagy L.G."/>
            <person name="Floudas D."/>
            <person name="Copeland A."/>
            <person name="Barry K.W."/>
            <person name="Cichocki N."/>
            <person name="Veneault-Fourrey C."/>
            <person name="LaButti K."/>
            <person name="Lindquist E.A."/>
            <person name="Lipzen A."/>
            <person name="Lundell T."/>
            <person name="Morin E."/>
            <person name="Murat C."/>
            <person name="Sun H."/>
            <person name="Tunlid A."/>
            <person name="Henrissat B."/>
            <person name="Grigoriev I.V."/>
            <person name="Hibbett D.S."/>
            <person name="Martin F."/>
            <person name="Nordberg H.P."/>
            <person name="Cantor M.N."/>
            <person name="Hua S.X."/>
        </authorList>
    </citation>
    <scope>NUCLEOTIDE SEQUENCE [LARGE SCALE GENOMIC DNA]</scope>
    <source>
        <strain evidence="1 2">ATCC 200175</strain>
    </source>
</reference>
<accession>A0A0C9T1V8</accession>
<evidence type="ECO:0000313" key="2">
    <source>
        <dbReference type="Proteomes" id="UP000053647"/>
    </source>
</evidence>
<proteinExistence type="predicted"/>